<feature type="region of interest" description="Disordered" evidence="2">
    <location>
        <begin position="300"/>
        <end position="320"/>
    </location>
</feature>
<dbReference type="CDD" id="cd07380">
    <property type="entry name" value="MPP_CWF19_N"/>
    <property type="match status" value="1"/>
</dbReference>
<protein>
    <submittedName>
        <fullName evidence="5">CWF19-like protein 1</fullName>
    </submittedName>
</protein>
<reference evidence="5" key="1">
    <citation type="journal article" date="2013" name="Genome Biol. Evol.">
        <title>Punctuated emergences of genetic and phenotypic innovations in eumetazoan, bilaterian, euteleostome, and hominidae ancestors.</title>
        <authorList>
            <person name="Wenger Y."/>
            <person name="Galliot B."/>
        </authorList>
    </citation>
    <scope>NUCLEOTIDE SEQUENCE</scope>
    <source>
        <tissue evidence="5">Whole animals</tissue>
    </source>
</reference>
<dbReference type="InterPro" id="IPR006767">
    <property type="entry name" value="Cwf19-like_C_dom-2"/>
</dbReference>
<name>T2MBN2_HYDVU</name>
<accession>T2MBN2</accession>
<organism evidence="5">
    <name type="scientific">Hydra vulgaris</name>
    <name type="common">Hydra</name>
    <name type="synonym">Hydra attenuata</name>
    <dbReference type="NCBI Taxonomy" id="6087"/>
    <lineage>
        <taxon>Eukaryota</taxon>
        <taxon>Metazoa</taxon>
        <taxon>Cnidaria</taxon>
        <taxon>Hydrozoa</taxon>
        <taxon>Hydroidolina</taxon>
        <taxon>Anthoathecata</taxon>
        <taxon>Aplanulata</taxon>
        <taxon>Hydridae</taxon>
        <taxon>Hydra</taxon>
    </lineage>
</organism>
<dbReference type="InterPro" id="IPR040194">
    <property type="entry name" value="Cwf19-like"/>
</dbReference>
<dbReference type="GO" id="GO:0000398">
    <property type="term" value="P:mRNA splicing, via spliceosome"/>
    <property type="evidence" value="ECO:0007669"/>
    <property type="project" value="TreeGrafter"/>
</dbReference>
<evidence type="ECO:0000313" key="5">
    <source>
        <dbReference type="EMBL" id="CDG69501.1"/>
    </source>
</evidence>
<feature type="compositionally biased region" description="Basic and acidic residues" evidence="2">
    <location>
        <begin position="300"/>
        <end position="316"/>
    </location>
</feature>
<dbReference type="PANTHER" id="PTHR12072">
    <property type="entry name" value="CWF19, CELL CYCLE CONTROL PROTEIN"/>
    <property type="match status" value="1"/>
</dbReference>
<dbReference type="InterPro" id="IPR006768">
    <property type="entry name" value="Cwf19-like_C_dom-1"/>
</dbReference>
<dbReference type="EMBL" id="HAAD01003269">
    <property type="protein sequence ID" value="CDG69501.1"/>
    <property type="molecule type" value="mRNA"/>
</dbReference>
<feature type="domain" description="Cwf19-like protein C-terminal" evidence="3">
    <location>
        <begin position="444"/>
        <end position="532"/>
    </location>
</feature>
<evidence type="ECO:0000259" key="3">
    <source>
        <dbReference type="Pfam" id="PF04676"/>
    </source>
</evidence>
<dbReference type="OrthoDB" id="444325at2759"/>
<comment type="similarity">
    <text evidence="1">Belongs to the CWF19 family.</text>
</comment>
<evidence type="ECO:0000256" key="1">
    <source>
        <dbReference type="ARBA" id="ARBA00006795"/>
    </source>
</evidence>
<dbReference type="GO" id="GO:0061632">
    <property type="term" value="F:RNA lariat debranching enzyme activator activity"/>
    <property type="evidence" value="ECO:0007669"/>
    <property type="project" value="TreeGrafter"/>
</dbReference>
<dbReference type="InterPro" id="IPR036265">
    <property type="entry name" value="HIT-like_sf"/>
</dbReference>
<feature type="domain" description="Cwf19-like C-terminal" evidence="4">
    <location>
        <begin position="325"/>
        <end position="433"/>
    </location>
</feature>
<dbReference type="AlphaFoldDB" id="T2MBN2"/>
<gene>
    <name evidence="5" type="primary">CWF19L1</name>
</gene>
<dbReference type="SUPFAM" id="SSF54197">
    <property type="entry name" value="HIT-like"/>
    <property type="match status" value="1"/>
</dbReference>
<sequence length="535" mass="60948">MQLKTLRGLQIKNKTEKILIKMAPIKILVCGSVDGHFSKFFKRIASINKKNGPFEMVLCVGNFFSANPQCVENWKQFLLSKTKVEIPVYILGPTLKQHEVFYSKEKLKDGEELFENILYLGKKGGFTTASGLTLAYLSGIEQSNNSLQADVSSLNDQLIRDDKFIGVDILITSSWPQGVNKYTQSSLSSGNESPSISFLASSLKPRYHFSSHIEKFFERQPYRNHKVLRGSLQHVSRFIALAPSFNDTNEKSIYAFSIEPLSCISRDELIKQPPDTTEFPYDDIKLSTIENQKKEQFFFREDNKRKGDQKSQEQHKVPKGPPTLTSDCWFCLGSKDVEKHLVVSVGESTYMAVAKGAINDDHLLILPISHHNSTVVLPGDVRLELEKYKEGLRKMFNAEQKSLISFERNFYTQHLQLQVIGIPLDLCSEVKDTFLDLGQSVGMDFIEIPKEKDLSEMVAVTTPYFLVELSTGERLLHKVKGRMPLQFGREALTSPSLLNLPDRVDWKQCKLSVEEESKCANNLRKRFQPYDFNFD</sequence>
<evidence type="ECO:0000259" key="4">
    <source>
        <dbReference type="Pfam" id="PF04677"/>
    </source>
</evidence>
<dbReference type="Pfam" id="PF04676">
    <property type="entry name" value="CwfJ_C_2"/>
    <property type="match status" value="1"/>
</dbReference>
<proteinExistence type="evidence at transcript level"/>
<dbReference type="PANTHER" id="PTHR12072:SF4">
    <property type="entry name" value="CWF19-LIKE PROTEIN 1"/>
    <property type="match status" value="1"/>
</dbReference>
<dbReference type="GO" id="GO:0071014">
    <property type="term" value="C:post-mRNA release spliceosomal complex"/>
    <property type="evidence" value="ECO:0007669"/>
    <property type="project" value="TreeGrafter"/>
</dbReference>
<evidence type="ECO:0000256" key="2">
    <source>
        <dbReference type="SAM" id="MobiDB-lite"/>
    </source>
</evidence>
<dbReference type="Pfam" id="PF04677">
    <property type="entry name" value="CwfJ_C_1"/>
    <property type="match status" value="1"/>
</dbReference>